<dbReference type="InterPro" id="IPR017853">
    <property type="entry name" value="GH"/>
</dbReference>
<dbReference type="GO" id="GO:0004553">
    <property type="term" value="F:hydrolase activity, hydrolyzing O-glycosyl compounds"/>
    <property type="evidence" value="ECO:0007669"/>
    <property type="project" value="InterPro"/>
</dbReference>
<dbReference type="Gene3D" id="3.20.20.80">
    <property type="entry name" value="Glycosidases"/>
    <property type="match status" value="1"/>
</dbReference>
<organism evidence="5 6">
    <name type="scientific">Marmota monax</name>
    <name type="common">Woodchuck</name>
    <dbReference type="NCBI Taxonomy" id="9995"/>
    <lineage>
        <taxon>Eukaryota</taxon>
        <taxon>Metazoa</taxon>
        <taxon>Chordata</taxon>
        <taxon>Craniata</taxon>
        <taxon>Vertebrata</taxon>
        <taxon>Euteleostomi</taxon>
        <taxon>Mammalia</taxon>
        <taxon>Eutheria</taxon>
        <taxon>Euarchontoglires</taxon>
        <taxon>Glires</taxon>
        <taxon>Rodentia</taxon>
        <taxon>Sciuromorpha</taxon>
        <taxon>Sciuridae</taxon>
        <taxon>Xerinae</taxon>
        <taxon>Marmotini</taxon>
        <taxon>Marmota</taxon>
    </lineage>
</organism>
<protein>
    <recommendedName>
        <fullName evidence="3">Glycoside hydrolase family 31 TIM barrel domain-containing protein</fullName>
    </recommendedName>
</protein>
<evidence type="ECO:0000256" key="2">
    <source>
        <dbReference type="RuleBase" id="RU361185"/>
    </source>
</evidence>
<dbReference type="PANTHER" id="PTHR22762">
    <property type="entry name" value="ALPHA-GLUCOSIDASE"/>
    <property type="match status" value="1"/>
</dbReference>
<dbReference type="PANTHER" id="PTHR22762:SF133">
    <property type="entry name" value="P-TYPE DOMAIN-CONTAINING PROTEIN"/>
    <property type="match status" value="1"/>
</dbReference>
<dbReference type="SUPFAM" id="SSF51445">
    <property type="entry name" value="(Trans)glycosidases"/>
    <property type="match status" value="1"/>
</dbReference>
<reference evidence="4" key="2">
    <citation type="submission" date="2020-08" db="EMBL/GenBank/DDBJ databases">
        <authorList>
            <person name="Shumante A."/>
            <person name="Zimin A.V."/>
            <person name="Puiu D."/>
            <person name="Salzberg S.L."/>
        </authorList>
    </citation>
    <scope>NUCLEOTIDE SEQUENCE</scope>
    <source>
        <strain evidence="4">WC2-LM</strain>
        <tissue evidence="4">Liver</tissue>
    </source>
</reference>
<evidence type="ECO:0000259" key="3">
    <source>
        <dbReference type="Pfam" id="PF01055"/>
    </source>
</evidence>
<evidence type="ECO:0000313" key="4">
    <source>
        <dbReference type="EMBL" id="KAF7487313.1"/>
    </source>
</evidence>
<comment type="similarity">
    <text evidence="1 2">Belongs to the glycosyl hydrolase 31 family.</text>
</comment>
<dbReference type="Proteomes" id="UP000335636">
    <property type="component" value="Unassembled WGS sequence"/>
</dbReference>
<dbReference type="EMBL" id="CABDUW010000109">
    <property type="protein sequence ID" value="VTJ58840.1"/>
    <property type="molecule type" value="Genomic_DNA"/>
</dbReference>
<keyword evidence="2" id="KW-0378">Hydrolase</keyword>
<proteinExistence type="inferred from homology"/>
<dbReference type="EMBL" id="WJEC01000009">
    <property type="protein sequence ID" value="KAF7487313.1"/>
    <property type="molecule type" value="Genomic_DNA"/>
</dbReference>
<dbReference type="Pfam" id="PF01055">
    <property type="entry name" value="Glyco_hydro_31_2nd"/>
    <property type="match status" value="1"/>
</dbReference>
<name>A0A5E4API7_MARMO</name>
<sequence>METIFSNNRSFILSRSTFAGSGKFAAHWLGDNAATWDDLRWSIPGILEFNLFGIPMPLVV</sequence>
<dbReference type="GO" id="GO:0005975">
    <property type="term" value="P:carbohydrate metabolic process"/>
    <property type="evidence" value="ECO:0007669"/>
    <property type="project" value="InterPro"/>
</dbReference>
<evidence type="ECO:0000313" key="5">
    <source>
        <dbReference type="EMBL" id="VTJ58840.1"/>
    </source>
</evidence>
<gene>
    <name evidence="4" type="ORF">GHT09_000251</name>
    <name evidence="5" type="ORF">MONAX_5E007157</name>
</gene>
<feature type="domain" description="Glycoside hydrolase family 31 TIM barrel" evidence="3">
    <location>
        <begin position="6"/>
        <end position="56"/>
    </location>
</feature>
<dbReference type="InterPro" id="IPR000322">
    <property type="entry name" value="Glyco_hydro_31_TIM"/>
</dbReference>
<accession>A0A5E4API7</accession>
<reference evidence="5 6" key="1">
    <citation type="submission" date="2019-04" db="EMBL/GenBank/DDBJ databases">
        <authorList>
            <person name="Alioto T."/>
            <person name="Alioto T."/>
        </authorList>
    </citation>
    <scope>NUCLEOTIDE SEQUENCE [LARGE SCALE GENOMIC DNA]</scope>
</reference>
<dbReference type="AlphaFoldDB" id="A0A5E4API7"/>
<keyword evidence="6" id="KW-1185">Reference proteome</keyword>
<evidence type="ECO:0000313" key="6">
    <source>
        <dbReference type="Proteomes" id="UP000335636"/>
    </source>
</evidence>
<dbReference type="Proteomes" id="UP000662637">
    <property type="component" value="Unassembled WGS sequence"/>
</dbReference>
<evidence type="ECO:0000256" key="1">
    <source>
        <dbReference type="ARBA" id="ARBA00007806"/>
    </source>
</evidence>
<keyword evidence="2" id="KW-0326">Glycosidase</keyword>